<dbReference type="InterPro" id="IPR036942">
    <property type="entry name" value="Beta-barrel_TonB_sf"/>
</dbReference>
<accession>A0A4Q0SWH6</accession>
<dbReference type="Proteomes" id="UP000289437">
    <property type="component" value="Unassembled WGS sequence"/>
</dbReference>
<keyword evidence="5" id="KW-0812">Transmembrane</keyword>
<keyword evidence="2" id="KW-0813">Transport</keyword>
<sequence>MTSSEEVTVTATGETRDVQSIDQKLLLESTPGTSPIAILGHLPSVSITSADPYGAYEWAVRISIRGFNQNQLGFTLDDVPLGDMSYGNLNGLHISRALIDENLGKAALSQGTGSLDTASTSNLGGAVQFFSTDPNDKRGFTAQQSFGSFNGSRTFARYDSGLLSTHTKLFIDGVYQTSNKWRGEGPIRQSYFQFNTKLQQFVGSKGVLTVYADYSNRQEVDYQDENKLWVKQFGYKTDNFGDWNTSLQAANAYNAQGGGGHVFAGIPTVFPGSIPQIQSGFGDLSNDPEDVGYYAAGGLRKDFIGYVKYNTAITSHLTSKTTVYGHHNNGAGLWYTPYVPTVDTFLNPVSPISERTSEYRIARGGILSALTYDTGRNTLEGGFWFEKESFDLARRYYGTTPQGPGRSIYDTPVFPFWTQWAYNFPTNLFQVHLQDSFHITPSITVAAGFKTSETYTTGTLVGYNVGVNLAPTDSAANYAQGKLTSGKPFLPQVGVNFKMRGNNEVFADVAENVRAFQAGGKGFGTSPWGTTQAGFNALTSNLKSESSWSEEGGFRHTDNHIQAQASYFHVNFYNRLLAIQQGPGIAGNASILSNVGGVTTNGVDGAITARLHNGWTFYNALTYSNSTYDSDYNASATTVIPTGGKTVVDAPKFLYKNELSYTKKGFDAHIGSDFMSKRYFTYTDDNSVDGRFLGNFGTSYHVDEIGPFDQLKLQLNVYNFASTKYWGTIGTNGFVASDPTSIANNTLQPGAPRAITGTFTVKF</sequence>
<keyword evidence="7" id="KW-0408">Iron</keyword>
<evidence type="ECO:0000313" key="16">
    <source>
        <dbReference type="Proteomes" id="UP000289437"/>
    </source>
</evidence>
<comment type="subcellular location">
    <subcellularLocation>
        <location evidence="1">Cell outer membrane</location>
        <topology evidence="1">Multi-pass membrane protein</topology>
    </subcellularLocation>
</comment>
<keyword evidence="8" id="KW-0406">Ion transport</keyword>
<evidence type="ECO:0000259" key="14">
    <source>
        <dbReference type="Pfam" id="PF07715"/>
    </source>
</evidence>
<organism evidence="15 16">
    <name type="scientific">Granulicella sibirica</name>
    <dbReference type="NCBI Taxonomy" id="2479048"/>
    <lineage>
        <taxon>Bacteria</taxon>
        <taxon>Pseudomonadati</taxon>
        <taxon>Acidobacteriota</taxon>
        <taxon>Terriglobia</taxon>
        <taxon>Terriglobales</taxon>
        <taxon>Acidobacteriaceae</taxon>
        <taxon>Granulicella</taxon>
    </lineage>
</organism>
<dbReference type="Pfam" id="PF07715">
    <property type="entry name" value="Plug"/>
    <property type="match status" value="1"/>
</dbReference>
<dbReference type="GO" id="GO:0015344">
    <property type="term" value="F:siderophore uptake transmembrane transporter activity"/>
    <property type="evidence" value="ECO:0007669"/>
    <property type="project" value="TreeGrafter"/>
</dbReference>
<keyword evidence="6" id="KW-0732">Signal</keyword>
<dbReference type="InterPro" id="IPR000531">
    <property type="entry name" value="Beta-barrel_TonB"/>
</dbReference>
<dbReference type="InterPro" id="IPR037066">
    <property type="entry name" value="Plug_dom_sf"/>
</dbReference>
<evidence type="ECO:0000256" key="3">
    <source>
        <dbReference type="ARBA" id="ARBA00022452"/>
    </source>
</evidence>
<keyword evidence="3" id="KW-1134">Transmembrane beta strand</keyword>
<evidence type="ECO:0000256" key="8">
    <source>
        <dbReference type="ARBA" id="ARBA00023065"/>
    </source>
</evidence>
<evidence type="ECO:0000256" key="2">
    <source>
        <dbReference type="ARBA" id="ARBA00022448"/>
    </source>
</evidence>
<evidence type="ECO:0000256" key="7">
    <source>
        <dbReference type="ARBA" id="ARBA00023004"/>
    </source>
</evidence>
<proteinExistence type="inferred from homology"/>
<dbReference type="SUPFAM" id="SSF56935">
    <property type="entry name" value="Porins"/>
    <property type="match status" value="1"/>
</dbReference>
<keyword evidence="10 12" id="KW-0472">Membrane</keyword>
<evidence type="ECO:0000256" key="6">
    <source>
        <dbReference type="ARBA" id="ARBA00022729"/>
    </source>
</evidence>
<keyword evidence="9 12" id="KW-0798">TonB box</keyword>
<dbReference type="Gene3D" id="2.40.170.20">
    <property type="entry name" value="TonB-dependent receptor, beta-barrel domain"/>
    <property type="match status" value="1"/>
</dbReference>
<dbReference type="Pfam" id="PF00593">
    <property type="entry name" value="TonB_dep_Rec_b-barrel"/>
    <property type="match status" value="1"/>
</dbReference>
<evidence type="ECO:0000256" key="1">
    <source>
        <dbReference type="ARBA" id="ARBA00004571"/>
    </source>
</evidence>
<comment type="similarity">
    <text evidence="12">Belongs to the TonB-dependent receptor family.</text>
</comment>
<feature type="domain" description="TonB-dependent receptor plug" evidence="14">
    <location>
        <begin position="16"/>
        <end position="96"/>
    </location>
</feature>
<dbReference type="Gene3D" id="2.170.130.10">
    <property type="entry name" value="TonB-dependent receptor, plug domain"/>
    <property type="match status" value="1"/>
</dbReference>
<evidence type="ECO:0000256" key="9">
    <source>
        <dbReference type="ARBA" id="ARBA00023077"/>
    </source>
</evidence>
<dbReference type="PANTHER" id="PTHR32552:SF89">
    <property type="entry name" value="CATECHOLATE SIDEROPHORE RECEPTOR FIU"/>
    <property type="match status" value="1"/>
</dbReference>
<protein>
    <submittedName>
        <fullName evidence="15">TonB-dependent receptor</fullName>
    </submittedName>
</protein>
<dbReference type="InterPro" id="IPR039426">
    <property type="entry name" value="TonB-dep_rcpt-like"/>
</dbReference>
<reference evidence="16" key="2">
    <citation type="submission" date="2019-02" db="EMBL/GenBank/DDBJ databases">
        <title>Granulicella sibirica sp. nov., a psychrotolerant acidobacterium isolated from an organic soil layer in forested tundra, West Siberia.</title>
        <authorList>
            <person name="Oshkin I.Y."/>
            <person name="Kulichevskaya I.S."/>
            <person name="Rijpstra W.I.C."/>
            <person name="Sinninghe Damste J.S."/>
            <person name="Rakitin A.L."/>
            <person name="Ravin N.V."/>
            <person name="Dedysh S.N."/>
        </authorList>
    </citation>
    <scope>NUCLEOTIDE SEQUENCE [LARGE SCALE GENOMIC DNA]</scope>
    <source>
        <strain evidence="16">AF10</strain>
    </source>
</reference>
<keyword evidence="11" id="KW-0998">Cell outer membrane</keyword>
<comment type="caution">
    <text evidence="15">The sequence shown here is derived from an EMBL/GenBank/DDBJ whole genome shotgun (WGS) entry which is preliminary data.</text>
</comment>
<keyword evidence="16" id="KW-1185">Reference proteome</keyword>
<evidence type="ECO:0000256" key="12">
    <source>
        <dbReference type="RuleBase" id="RU003357"/>
    </source>
</evidence>
<evidence type="ECO:0000259" key="13">
    <source>
        <dbReference type="Pfam" id="PF00593"/>
    </source>
</evidence>
<keyword evidence="15" id="KW-0675">Receptor</keyword>
<dbReference type="AlphaFoldDB" id="A0A4Q0SWH6"/>
<name>A0A4Q0SWH6_9BACT</name>
<dbReference type="EMBL" id="RDSM01000003">
    <property type="protein sequence ID" value="RXH55147.1"/>
    <property type="molecule type" value="Genomic_DNA"/>
</dbReference>
<gene>
    <name evidence="15" type="ORF">GRAN_4251</name>
</gene>
<evidence type="ECO:0000256" key="4">
    <source>
        <dbReference type="ARBA" id="ARBA00022496"/>
    </source>
</evidence>
<evidence type="ECO:0000313" key="15">
    <source>
        <dbReference type="EMBL" id="RXH55147.1"/>
    </source>
</evidence>
<dbReference type="PANTHER" id="PTHR32552">
    <property type="entry name" value="FERRICHROME IRON RECEPTOR-RELATED"/>
    <property type="match status" value="1"/>
</dbReference>
<evidence type="ECO:0000256" key="11">
    <source>
        <dbReference type="ARBA" id="ARBA00023237"/>
    </source>
</evidence>
<evidence type="ECO:0000256" key="10">
    <source>
        <dbReference type="ARBA" id="ARBA00023136"/>
    </source>
</evidence>
<dbReference type="GO" id="GO:0009279">
    <property type="term" value="C:cell outer membrane"/>
    <property type="evidence" value="ECO:0007669"/>
    <property type="project" value="UniProtKB-SubCell"/>
</dbReference>
<reference evidence="15 16" key="1">
    <citation type="submission" date="2018-11" db="EMBL/GenBank/DDBJ databases">
        <authorList>
            <person name="Mardanov A.V."/>
            <person name="Ravin N.V."/>
            <person name="Dedysh S.N."/>
        </authorList>
    </citation>
    <scope>NUCLEOTIDE SEQUENCE [LARGE SCALE GENOMIC DNA]</scope>
    <source>
        <strain evidence="15 16">AF10</strain>
    </source>
</reference>
<dbReference type="InterPro" id="IPR012910">
    <property type="entry name" value="Plug_dom"/>
</dbReference>
<evidence type="ECO:0000256" key="5">
    <source>
        <dbReference type="ARBA" id="ARBA00022692"/>
    </source>
</evidence>
<feature type="domain" description="TonB-dependent receptor-like beta-barrel" evidence="13">
    <location>
        <begin position="239"/>
        <end position="719"/>
    </location>
</feature>
<keyword evidence="4" id="KW-0410">Iron transport</keyword>